<accession>C0E2U8</accession>
<dbReference type="EMBL" id="ACEB01000020">
    <property type="protein sequence ID" value="EEG27234.1"/>
    <property type="molecule type" value="Genomic_DNA"/>
</dbReference>
<dbReference type="Proteomes" id="UP000006247">
    <property type="component" value="Unassembled WGS sequence"/>
</dbReference>
<reference evidence="1 2" key="1">
    <citation type="submission" date="2009-01" db="EMBL/GenBank/DDBJ databases">
        <authorList>
            <person name="Fulton L."/>
            <person name="Clifton S."/>
            <person name="Chinwalla A.T."/>
            <person name="Mitreva M."/>
            <person name="Sodergren E."/>
            <person name="Weinstock G."/>
            <person name="Clifton S."/>
            <person name="Dooling D.J."/>
            <person name="Fulton B."/>
            <person name="Minx P."/>
            <person name="Pepin K.H."/>
            <person name="Johnson M."/>
            <person name="Bhonagiri V."/>
            <person name="Nash W.E."/>
            <person name="Mardis E.R."/>
            <person name="Wilson R.K."/>
        </authorList>
    </citation>
    <scope>NUCLEOTIDE SEQUENCE [LARGE SCALE GENOMIC DNA]</scope>
    <source>
        <strain evidence="1 2">ATCC 33806</strain>
    </source>
</reference>
<dbReference type="AlphaFoldDB" id="C0E2U8"/>
<organism evidence="1 2">
    <name type="scientific">Corynebacterium matruchotii ATCC 33806</name>
    <dbReference type="NCBI Taxonomy" id="566549"/>
    <lineage>
        <taxon>Bacteria</taxon>
        <taxon>Bacillati</taxon>
        <taxon>Actinomycetota</taxon>
        <taxon>Actinomycetes</taxon>
        <taxon>Mycobacteriales</taxon>
        <taxon>Corynebacteriaceae</taxon>
        <taxon>Corynebacterium</taxon>
    </lineage>
</organism>
<evidence type="ECO:0000313" key="1">
    <source>
        <dbReference type="EMBL" id="EEG27234.1"/>
    </source>
</evidence>
<proteinExistence type="predicted"/>
<name>C0E2U8_9CORY</name>
<dbReference type="HOGENOM" id="CLU_3006540_0_0_11"/>
<sequence>MNVRSLLRSGVVVIPGRNAKTKTGETTNANDRHNAACFATTYKHHQAVSGFYPTSR</sequence>
<protein>
    <submittedName>
        <fullName evidence="1">Uncharacterized protein</fullName>
    </submittedName>
</protein>
<comment type="caution">
    <text evidence="1">The sequence shown here is derived from an EMBL/GenBank/DDBJ whole genome shotgun (WGS) entry which is preliminary data.</text>
</comment>
<gene>
    <name evidence="1" type="ORF">CORMATOL_01311</name>
</gene>
<evidence type="ECO:0000313" key="2">
    <source>
        <dbReference type="Proteomes" id="UP000006247"/>
    </source>
</evidence>